<dbReference type="AlphaFoldDB" id="A0A6G4U3P3"/>
<feature type="region of interest" description="Disordered" evidence="1">
    <location>
        <begin position="47"/>
        <end position="68"/>
    </location>
</feature>
<comment type="caution">
    <text evidence="3">The sequence shown here is derived from an EMBL/GenBank/DDBJ whole genome shotgun (WGS) entry which is preliminary data.</text>
</comment>
<dbReference type="InterPro" id="IPR002372">
    <property type="entry name" value="PQQ_rpt_dom"/>
</dbReference>
<dbReference type="PROSITE" id="PS51318">
    <property type="entry name" value="TAT"/>
    <property type="match status" value="1"/>
</dbReference>
<dbReference type="Pfam" id="PF13360">
    <property type="entry name" value="PQQ_2"/>
    <property type="match status" value="2"/>
</dbReference>
<sequence length="402" mass="41320">MTMRGKPGSTGPAAPSRRRMLLTASAGAGVLAAGGGSAAWWLLGGGDERPEEPWEAEPLASYDPEEAPPPLWRLPRAGDADGPPPVPIGRYVAHAAAGGGVTARTVTRGEAVWRNGDADVGRGLIAESGLLLAADVAGRVLALDPVTGRPRWVAAGAQATTLLAADPLTLYTRTRGTGRHGQGGRHDPAGGIAAISLKDGATLWRAPPPVRLPARAAAASARLVLYGDEGDAAALDATSGVVVWRRKELGDTALTPYTADGAVYLGGAELLSLDLTDGQERWRLPADGGSWGAPAVHDGRVYACERATLRALSTDDGDAEGWSLPLGHHGPAPAPAPVVQHRTLCLPSSPGERAGLTFCDLATGRPTWSYPPPTTPGTWRLAAGGNRVFTARGTSVSALPVI</sequence>
<name>A0A6G4U3P3_9ACTN</name>
<dbReference type="Proteomes" id="UP000481583">
    <property type="component" value="Unassembled WGS sequence"/>
</dbReference>
<gene>
    <name evidence="3" type="ORF">G5C51_20845</name>
</gene>
<evidence type="ECO:0000313" key="3">
    <source>
        <dbReference type="EMBL" id="NGN66336.1"/>
    </source>
</evidence>
<dbReference type="InterPro" id="IPR006311">
    <property type="entry name" value="TAT_signal"/>
</dbReference>
<accession>A0A6G4U3P3</accession>
<protein>
    <submittedName>
        <fullName evidence="3">PQQ-binding-like beta-propeller repeat protein</fullName>
    </submittedName>
</protein>
<dbReference type="EMBL" id="JAAKZV010000092">
    <property type="protein sequence ID" value="NGN66336.1"/>
    <property type="molecule type" value="Genomic_DNA"/>
</dbReference>
<dbReference type="InterPro" id="IPR018391">
    <property type="entry name" value="PQQ_b-propeller_rpt"/>
</dbReference>
<dbReference type="RefSeq" id="WP_165239623.1">
    <property type="nucleotide sequence ID" value="NZ_JAAKZV010000092.1"/>
</dbReference>
<proteinExistence type="predicted"/>
<dbReference type="PANTHER" id="PTHR34512:SF30">
    <property type="entry name" value="OUTER MEMBRANE PROTEIN ASSEMBLY FACTOR BAMB"/>
    <property type="match status" value="1"/>
</dbReference>
<evidence type="ECO:0000256" key="1">
    <source>
        <dbReference type="SAM" id="MobiDB-lite"/>
    </source>
</evidence>
<dbReference type="InterPro" id="IPR011047">
    <property type="entry name" value="Quinoprotein_ADH-like_sf"/>
</dbReference>
<evidence type="ECO:0000259" key="2">
    <source>
        <dbReference type="Pfam" id="PF13360"/>
    </source>
</evidence>
<feature type="domain" description="Pyrrolo-quinoline quinone repeat" evidence="2">
    <location>
        <begin position="259"/>
        <end position="382"/>
    </location>
</feature>
<organism evidence="3 4">
    <name type="scientific">Streptomyces coryli</name>
    <dbReference type="NCBI Taxonomy" id="1128680"/>
    <lineage>
        <taxon>Bacteria</taxon>
        <taxon>Bacillati</taxon>
        <taxon>Actinomycetota</taxon>
        <taxon>Actinomycetes</taxon>
        <taxon>Kitasatosporales</taxon>
        <taxon>Streptomycetaceae</taxon>
        <taxon>Streptomyces</taxon>
    </lineage>
</organism>
<dbReference type="PANTHER" id="PTHR34512">
    <property type="entry name" value="CELL SURFACE PROTEIN"/>
    <property type="match status" value="1"/>
</dbReference>
<dbReference type="Gene3D" id="2.130.10.10">
    <property type="entry name" value="YVTN repeat-like/Quinoprotein amine dehydrogenase"/>
    <property type="match status" value="2"/>
</dbReference>
<dbReference type="InterPro" id="IPR015943">
    <property type="entry name" value="WD40/YVTN_repeat-like_dom_sf"/>
</dbReference>
<dbReference type="SUPFAM" id="SSF50998">
    <property type="entry name" value="Quinoprotein alcohol dehydrogenase-like"/>
    <property type="match status" value="1"/>
</dbReference>
<feature type="domain" description="Pyrrolo-quinoline quinone repeat" evidence="2">
    <location>
        <begin position="72"/>
        <end position="155"/>
    </location>
</feature>
<evidence type="ECO:0000313" key="4">
    <source>
        <dbReference type="Proteomes" id="UP000481583"/>
    </source>
</evidence>
<keyword evidence="4" id="KW-1185">Reference proteome</keyword>
<dbReference type="SMART" id="SM00564">
    <property type="entry name" value="PQQ"/>
    <property type="match status" value="4"/>
</dbReference>
<reference evidence="3 4" key="1">
    <citation type="submission" date="2020-02" db="EMBL/GenBank/DDBJ databases">
        <title>Whole-genome analyses of novel actinobacteria.</title>
        <authorList>
            <person name="Sahin N."/>
        </authorList>
    </citation>
    <scope>NUCLEOTIDE SEQUENCE [LARGE SCALE GENOMIC DNA]</scope>
    <source>
        <strain evidence="3 4">A7024</strain>
    </source>
</reference>